<gene>
    <name evidence="1" type="ORF">F2Q70_00038764</name>
</gene>
<organism evidence="1">
    <name type="scientific">Brassica cretica</name>
    <name type="common">Mustard</name>
    <dbReference type="NCBI Taxonomy" id="69181"/>
    <lineage>
        <taxon>Eukaryota</taxon>
        <taxon>Viridiplantae</taxon>
        <taxon>Streptophyta</taxon>
        <taxon>Embryophyta</taxon>
        <taxon>Tracheophyta</taxon>
        <taxon>Spermatophyta</taxon>
        <taxon>Magnoliopsida</taxon>
        <taxon>eudicotyledons</taxon>
        <taxon>Gunneridae</taxon>
        <taxon>Pentapetalae</taxon>
        <taxon>rosids</taxon>
        <taxon>malvids</taxon>
        <taxon>Brassicales</taxon>
        <taxon>Brassicaceae</taxon>
        <taxon>Brassiceae</taxon>
        <taxon>Brassica</taxon>
    </lineage>
</organism>
<sequence length="163" mass="18399">MHSASSSRPVWRRSSTFWAPSSAFAAGIWLATIDGRMAVVRALQGETPLSLKAEEAMLSAWQDLGLLLVLAGAMTNSTYVSRYSFDLIPYRFKVHNRFSAYMTCLRYYPCVGCMRVIFARWLSLFRTLGVRCDQQRTWWNSSTRCLAGKSFLGVFATSRNAKG</sequence>
<dbReference type="EMBL" id="QGKY02000190">
    <property type="protein sequence ID" value="KAF2590652.1"/>
    <property type="molecule type" value="Genomic_DNA"/>
</dbReference>
<dbReference type="AlphaFoldDB" id="A0A8S9K985"/>
<proteinExistence type="predicted"/>
<comment type="caution">
    <text evidence="1">The sequence shown here is derived from an EMBL/GenBank/DDBJ whole genome shotgun (WGS) entry which is preliminary data.</text>
</comment>
<accession>A0A8S9K985</accession>
<protein>
    <submittedName>
        <fullName evidence="1">Uncharacterized protein</fullName>
    </submittedName>
</protein>
<evidence type="ECO:0000313" key="1">
    <source>
        <dbReference type="EMBL" id="KAF2590652.1"/>
    </source>
</evidence>
<reference evidence="1" key="1">
    <citation type="submission" date="2019-12" db="EMBL/GenBank/DDBJ databases">
        <title>Genome sequencing and annotation of Brassica cretica.</title>
        <authorList>
            <person name="Studholme D.J."/>
            <person name="Sarris P.F."/>
        </authorList>
    </citation>
    <scope>NUCLEOTIDE SEQUENCE</scope>
    <source>
        <strain evidence="1">PFS-102/07</strain>
        <tissue evidence="1">Leaf</tissue>
    </source>
</reference>
<name>A0A8S9K985_BRACR</name>